<dbReference type="AlphaFoldDB" id="A0AAE9WF32"/>
<dbReference type="EMBL" id="CP115612">
    <property type="protein sequence ID" value="WBW74037.1"/>
    <property type="molecule type" value="Genomic_DNA"/>
</dbReference>
<dbReference type="Pfam" id="PF08238">
    <property type="entry name" value="Sel1"/>
    <property type="match status" value="6"/>
</dbReference>
<evidence type="ECO:0000256" key="1">
    <source>
        <dbReference type="ARBA" id="ARBA00022737"/>
    </source>
</evidence>
<feature type="compositionally biased region" description="Basic and acidic residues" evidence="2">
    <location>
        <begin position="180"/>
        <end position="190"/>
    </location>
</feature>
<name>A0AAE9WF32_9SCHI</name>
<dbReference type="InterPro" id="IPR006597">
    <property type="entry name" value="Sel1-like"/>
</dbReference>
<dbReference type="RefSeq" id="XP_056038280.1">
    <property type="nucleotide sequence ID" value="XM_056182181.1"/>
</dbReference>
<dbReference type="Proteomes" id="UP001212411">
    <property type="component" value="Chromosome 2"/>
</dbReference>
<feature type="compositionally biased region" description="Polar residues" evidence="2">
    <location>
        <begin position="120"/>
        <end position="149"/>
    </location>
</feature>
<evidence type="ECO:0000256" key="2">
    <source>
        <dbReference type="SAM" id="MobiDB-lite"/>
    </source>
</evidence>
<feature type="region of interest" description="Disordered" evidence="2">
    <location>
        <begin position="417"/>
        <end position="443"/>
    </location>
</feature>
<feature type="region of interest" description="Disordered" evidence="2">
    <location>
        <begin position="228"/>
        <end position="250"/>
    </location>
</feature>
<proteinExistence type="predicted"/>
<dbReference type="GeneID" id="80876870"/>
<keyword evidence="1" id="KW-0677">Repeat</keyword>
<evidence type="ECO:0000313" key="4">
    <source>
        <dbReference type="Proteomes" id="UP001212411"/>
    </source>
</evidence>
<dbReference type="SMART" id="SM00671">
    <property type="entry name" value="SEL1"/>
    <property type="match status" value="7"/>
</dbReference>
<feature type="region of interest" description="Disordered" evidence="2">
    <location>
        <begin position="844"/>
        <end position="867"/>
    </location>
</feature>
<dbReference type="KEGG" id="som:SOMG_03391"/>
<dbReference type="InterPro" id="IPR011990">
    <property type="entry name" value="TPR-like_helical_dom_sf"/>
</dbReference>
<dbReference type="InterPro" id="IPR051726">
    <property type="entry name" value="Chitin_Synth_Reg"/>
</dbReference>
<feature type="region of interest" description="Disordered" evidence="2">
    <location>
        <begin position="37"/>
        <end position="156"/>
    </location>
</feature>
<feature type="compositionally biased region" description="Low complexity" evidence="2">
    <location>
        <begin position="294"/>
        <end position="306"/>
    </location>
</feature>
<keyword evidence="4" id="KW-1185">Reference proteome</keyword>
<organism evidence="3 4">
    <name type="scientific">Schizosaccharomyces osmophilus</name>
    <dbReference type="NCBI Taxonomy" id="2545709"/>
    <lineage>
        <taxon>Eukaryota</taxon>
        <taxon>Fungi</taxon>
        <taxon>Dikarya</taxon>
        <taxon>Ascomycota</taxon>
        <taxon>Taphrinomycotina</taxon>
        <taxon>Schizosaccharomycetes</taxon>
        <taxon>Schizosaccharomycetales</taxon>
        <taxon>Schizosaccharomycetaceae</taxon>
        <taxon>Schizosaccharomyces</taxon>
    </lineage>
</organism>
<feature type="compositionally biased region" description="Polar residues" evidence="2">
    <location>
        <begin position="323"/>
        <end position="333"/>
    </location>
</feature>
<feature type="region of interest" description="Disordered" evidence="2">
    <location>
        <begin position="1"/>
        <end position="23"/>
    </location>
</feature>
<accession>A0AAE9WF32</accession>
<protein>
    <submittedName>
        <fullName evidence="3">SEL1/TPR repeat protein Cfh1</fullName>
    </submittedName>
</protein>
<dbReference type="Gene3D" id="1.25.40.10">
    <property type="entry name" value="Tetratricopeptide repeat domain"/>
    <property type="match status" value="2"/>
</dbReference>
<feature type="region of interest" description="Disordered" evidence="2">
    <location>
        <begin position="175"/>
        <end position="199"/>
    </location>
</feature>
<sequence length="867" mass="95896">MQGYLNFRKQPNHEKLADSPRLSARAEGLPAMFRARGNASSAGSSLLFRPTSRYPTLSKDPTPPIGSNVSNRFDVTRGISPNEKKAVKRPVMKPMEAAKPPNPQKSNEEEPVDASKGKTRITSPATAIPQVQINNKAVSQNSVAPPTSKSKNEKGLEAARQDMPLKIIRPAPRIVQPKFNPEDPKRKEKYMPPPRVNSISRPTRRVSYIPYGGFDNFLDNYYDDDQTVSRDNISEENEISERYSELDEDANLDAASYTPSNASSDVEPDVRSFAELAQLPSLPSEASKPFEVGSSNANLNSDSDLNTQNLYRKNKKVPFSQPRYPSSQSSMLPSTAEPIRPIPPILSTEQQNVFRNNHVPESAKGGRQDISRRGPVRFNQSPSPLESNPINMPIPAVHNTPPSPAPIAPIARAESTPVGSSMMSPQGSPNRIGTKDNNSNPAVSTKEMEDIFSGMPNNNLSSPAVLEMDNSKLDSDAIPCHPDDKLLIPPPKNVSHADVMVAEQNLRKGRVANPLEEVELAKLYLNALETLENKSSLAPDQATYNTRIAVYRTRAIEILKKHAFPNRTQDSVAEALFLIGQFYSQGVLGFPRDAQKAFELYGLSSKKGHSLGTYRAAVCLQTGIGVRPDARKSVLLYRKAAEMDIVEAMFRMGLIYLNGLLSQKIDVPLGLQYLERACETKRPEAVRAMYELAKIYDHTKRFNVSVSPERKFELYKLSASYGLPAAQCKLGECFEHGLLDCVPAPRRSIFWYTRAAEQDYGEAELGLSGWYLTGAEEILPKNNEEALLWAHKAAVKGLAQAQFAVGFMMEHGIGIAADPAAAHNWYIRAAKQGFVKAQKRLEEQSLSTKKSQPKKNSKKQDEQCIIM</sequence>
<feature type="region of interest" description="Disordered" evidence="2">
    <location>
        <begin position="359"/>
        <end position="389"/>
    </location>
</feature>
<gene>
    <name evidence="3" type="primary">cfh1</name>
    <name evidence="3" type="ORF">SOMG_03391</name>
</gene>
<evidence type="ECO:0000313" key="3">
    <source>
        <dbReference type="EMBL" id="WBW74037.1"/>
    </source>
</evidence>
<dbReference type="PANTHER" id="PTHR46430">
    <property type="entry name" value="PROTEIN SKT5-RELATED"/>
    <property type="match status" value="1"/>
</dbReference>
<feature type="compositionally biased region" description="Basic and acidic residues" evidence="2">
    <location>
        <begin position="858"/>
        <end position="867"/>
    </location>
</feature>
<dbReference type="SUPFAM" id="SSF81901">
    <property type="entry name" value="HCP-like"/>
    <property type="match status" value="1"/>
</dbReference>
<feature type="compositionally biased region" description="Polar residues" evidence="2">
    <location>
        <begin position="378"/>
        <end position="389"/>
    </location>
</feature>
<feature type="region of interest" description="Disordered" evidence="2">
    <location>
        <begin position="284"/>
        <end position="336"/>
    </location>
</feature>
<dbReference type="PANTHER" id="PTHR46430:SF3">
    <property type="entry name" value="ACTIVATOR OF C KINASE PROTEIN 1"/>
    <property type="match status" value="1"/>
</dbReference>
<reference evidence="3 4" key="1">
    <citation type="journal article" date="2023" name="G3 (Bethesda)">
        <title>A high-quality reference genome for the fission yeast Schizosaccharomyces osmophilus.</title>
        <authorList>
            <person name="Jia G.S."/>
            <person name="Zhang W.C."/>
            <person name="Liang Y."/>
            <person name="Liu X.H."/>
            <person name="Rhind N."/>
            <person name="Pidoux A."/>
            <person name="Brysch-Herzberg M."/>
            <person name="Du L.L."/>
        </authorList>
    </citation>
    <scope>NUCLEOTIDE SEQUENCE [LARGE SCALE GENOMIC DNA]</scope>
    <source>
        <strain evidence="3 4">CBS 15793</strain>
    </source>
</reference>